<reference evidence="1" key="1">
    <citation type="journal article" date="2014" name="PLoS Genet.">
        <title>Signature Gene Expression Reveals Novel Clues to the Molecular Mechanisms of Dimorphic Transition in Penicillium marneffei.</title>
        <authorList>
            <person name="Yang E."/>
            <person name="Wang G."/>
            <person name="Cai J."/>
            <person name="Woo P.C."/>
            <person name="Lau S.K."/>
            <person name="Yuen K.-Y."/>
            <person name="Chow W.-N."/>
            <person name="Lin X."/>
        </authorList>
    </citation>
    <scope>NUCLEOTIDE SEQUENCE [LARGE SCALE GENOMIC DNA]</scope>
    <source>
        <strain evidence="1">PM1</strain>
    </source>
</reference>
<dbReference type="HOGENOM" id="CLU_3108042_0_0_1"/>
<accession>A0A093VDR4</accession>
<dbReference type="AlphaFoldDB" id="A0A093VDR4"/>
<name>A0A093VDR4_TALMA</name>
<dbReference type="EMBL" id="JPOX01000007">
    <property type="protein sequence ID" value="KFX50677.1"/>
    <property type="molecule type" value="Genomic_DNA"/>
</dbReference>
<evidence type="ECO:0000313" key="1">
    <source>
        <dbReference type="EMBL" id="KFX50677.1"/>
    </source>
</evidence>
<gene>
    <name evidence="1" type="ORF">GQ26_0073320</name>
</gene>
<sequence>MASLDALQPCRLCACVPGCLSRRQAIACGMLVQRPTLSILQSTIATHPTRP</sequence>
<proteinExistence type="predicted"/>
<organism evidence="1">
    <name type="scientific">Talaromyces marneffei PM1</name>
    <dbReference type="NCBI Taxonomy" id="1077442"/>
    <lineage>
        <taxon>Eukaryota</taxon>
        <taxon>Fungi</taxon>
        <taxon>Dikarya</taxon>
        <taxon>Ascomycota</taxon>
        <taxon>Pezizomycotina</taxon>
        <taxon>Eurotiomycetes</taxon>
        <taxon>Eurotiomycetidae</taxon>
        <taxon>Eurotiales</taxon>
        <taxon>Trichocomaceae</taxon>
        <taxon>Talaromyces</taxon>
        <taxon>Talaromyces sect. Talaromyces</taxon>
    </lineage>
</organism>
<protein>
    <submittedName>
        <fullName evidence="1">Uncharacterized protein</fullName>
    </submittedName>
</protein>
<comment type="caution">
    <text evidence="1">The sequence shown here is derived from an EMBL/GenBank/DDBJ whole genome shotgun (WGS) entry which is preliminary data.</text>
</comment>